<name>A0A4R3YGF6_9FIRM</name>
<dbReference type="AlphaFoldDB" id="A0A4R3YGF6"/>
<dbReference type="EMBL" id="SMCQ01000033">
    <property type="protein sequence ID" value="TCV91230.1"/>
    <property type="molecule type" value="Genomic_DNA"/>
</dbReference>
<dbReference type="Gene3D" id="3.90.400.10">
    <property type="entry name" value="Oligo-1,6-glucosidase, Domain 2"/>
    <property type="match status" value="1"/>
</dbReference>
<evidence type="ECO:0000313" key="5">
    <source>
        <dbReference type="EMBL" id="TCV91230.1"/>
    </source>
</evidence>
<dbReference type="RefSeq" id="WP_066450537.1">
    <property type="nucleotide sequence ID" value="NZ_JANKBF010000028.1"/>
</dbReference>
<keyword evidence="2" id="KW-0378">Hydrolase</keyword>
<dbReference type="PANTHER" id="PTHR10357">
    <property type="entry name" value="ALPHA-AMYLASE FAMILY MEMBER"/>
    <property type="match status" value="1"/>
</dbReference>
<dbReference type="CDD" id="cd11333">
    <property type="entry name" value="AmyAc_SI_OligoGlu_DGase"/>
    <property type="match status" value="1"/>
</dbReference>
<dbReference type="InterPro" id="IPR013780">
    <property type="entry name" value="Glyco_hydro_b"/>
</dbReference>
<evidence type="ECO:0000313" key="6">
    <source>
        <dbReference type="Proteomes" id="UP000295515"/>
    </source>
</evidence>
<dbReference type="SMART" id="SM00642">
    <property type="entry name" value="Aamy"/>
    <property type="match status" value="1"/>
</dbReference>
<dbReference type="InterPro" id="IPR045857">
    <property type="entry name" value="O16G_dom_2"/>
</dbReference>
<dbReference type="FunFam" id="3.20.20.80:FF:000014">
    <property type="entry name" value="Alpha,alpha-phosphotrehalase"/>
    <property type="match status" value="1"/>
</dbReference>
<reference evidence="5 6" key="1">
    <citation type="submission" date="2019-03" db="EMBL/GenBank/DDBJ databases">
        <title>Genomic Encyclopedia of Type Strains, Phase IV (KMG-IV): sequencing the most valuable type-strain genomes for metagenomic binning, comparative biology and taxonomic classification.</title>
        <authorList>
            <person name="Goeker M."/>
        </authorList>
    </citation>
    <scope>NUCLEOTIDE SEQUENCE [LARGE SCALE GENOMIC DNA]</scope>
    <source>
        <strain evidence="5 6">DSM 29487</strain>
    </source>
</reference>
<keyword evidence="3" id="KW-0326">Glycosidase</keyword>
<dbReference type="InterPro" id="IPR017853">
    <property type="entry name" value="GH"/>
</dbReference>
<accession>A0A4R3YGF6</accession>
<dbReference type="GO" id="GO:0004556">
    <property type="term" value="F:alpha-amylase activity"/>
    <property type="evidence" value="ECO:0007669"/>
    <property type="project" value="TreeGrafter"/>
</dbReference>
<dbReference type="Gene3D" id="2.60.40.1180">
    <property type="entry name" value="Golgi alpha-mannosidase II"/>
    <property type="match status" value="1"/>
</dbReference>
<dbReference type="InterPro" id="IPR032091">
    <property type="entry name" value="Malt_amylase-like_C"/>
</dbReference>
<dbReference type="NCBIfam" id="NF008183">
    <property type="entry name" value="PRK10933.1"/>
    <property type="match status" value="1"/>
</dbReference>
<dbReference type="Proteomes" id="UP000295515">
    <property type="component" value="Unassembled WGS sequence"/>
</dbReference>
<proteinExistence type="inferred from homology"/>
<evidence type="ECO:0000259" key="4">
    <source>
        <dbReference type="SMART" id="SM00642"/>
    </source>
</evidence>
<evidence type="ECO:0000256" key="3">
    <source>
        <dbReference type="ARBA" id="ARBA00023295"/>
    </source>
</evidence>
<dbReference type="Gene3D" id="3.20.20.80">
    <property type="entry name" value="Glycosidases"/>
    <property type="match status" value="1"/>
</dbReference>
<dbReference type="PANTHER" id="PTHR10357:SF184">
    <property type="entry name" value="OLIGO-1,6-GLUCOSIDASE 1"/>
    <property type="match status" value="1"/>
</dbReference>
<dbReference type="Pfam" id="PF16657">
    <property type="entry name" value="Malt_amylase_C"/>
    <property type="match status" value="1"/>
</dbReference>
<protein>
    <submittedName>
        <fullName evidence="5">Oligo-glucosidase</fullName>
    </submittedName>
</protein>
<comment type="caution">
    <text evidence="5">The sequence shown here is derived from an EMBL/GenBank/DDBJ whole genome shotgun (WGS) entry which is preliminary data.</text>
</comment>
<dbReference type="InterPro" id="IPR006047">
    <property type="entry name" value="GH13_cat_dom"/>
</dbReference>
<evidence type="ECO:0000256" key="2">
    <source>
        <dbReference type="ARBA" id="ARBA00022801"/>
    </source>
</evidence>
<dbReference type="SUPFAM" id="SSF51011">
    <property type="entry name" value="Glycosyl hydrolase domain"/>
    <property type="match status" value="1"/>
</dbReference>
<dbReference type="Pfam" id="PF00128">
    <property type="entry name" value="Alpha-amylase"/>
    <property type="match status" value="1"/>
</dbReference>
<comment type="similarity">
    <text evidence="1">Belongs to the glycosyl hydrolase 13 family.</text>
</comment>
<dbReference type="FunFam" id="3.90.400.10:FF:000002">
    <property type="entry name" value="Sucrose isomerase"/>
    <property type="match status" value="1"/>
</dbReference>
<dbReference type="GeneID" id="98916731"/>
<feature type="domain" description="Glycosyl hydrolase family 13 catalytic" evidence="4">
    <location>
        <begin position="12"/>
        <end position="419"/>
    </location>
</feature>
<evidence type="ECO:0000256" key="1">
    <source>
        <dbReference type="ARBA" id="ARBA00008061"/>
    </source>
</evidence>
<dbReference type="SUPFAM" id="SSF51445">
    <property type="entry name" value="(Trans)glycosidases"/>
    <property type="match status" value="1"/>
</dbReference>
<sequence length="553" mass="65104">MKIWWKESVIYQVYPKSFCDSNGDGIGDIQGIISKLDYLKDLGIDIIWISPLYESPNVDNGYDISHYQAISKDYGTMEDFDQLLKEAHSRNIKIVMDLVVNHTSDQHQWFIESRKSKDNPYRDYYIWKEGKDGKEPNNWASIFSGSAWQYDEATNMYYLHLYSSKQPDLNWENETVRQEIYHMMKWWLDKGIDGFRMDVINKISKVQTYEDILPASSKYMKPSRYTSNGPRIHEFLKEMNHQVLSHYDVMTVGEITACSIAQAKQYTGENEDELSMLFQFEHMDVDLGKYGKWTPIPLDLVKLKTNLTKWQEGLADDGWNSLFWDNHDQPRVVSRFGQTQEYWKDSAKMLATALHFLKGTPYIYQGEELGMTNYHFESLEDCKDVEVFNAYKDLVEERQVLTHEEMMKGINANSRDNARTPMQWDDSTNAGFTQGTPWMKVNPNYHKINAKQQINDSTSIYHYYQKLIQLRHQMPIIVYGKYELLEKDHPDLFVYTREYQGEKLLVITNFSTHEYDYDLHDFSDGKLLISNDDIKINKVIHIKPYGAYVIKKS</sequence>
<dbReference type="GO" id="GO:0009313">
    <property type="term" value="P:oligosaccharide catabolic process"/>
    <property type="evidence" value="ECO:0007669"/>
    <property type="project" value="TreeGrafter"/>
</dbReference>
<keyword evidence="6" id="KW-1185">Reference proteome</keyword>
<organism evidence="5 6">
    <name type="scientific">Longibaculum muris</name>
    <dbReference type="NCBI Taxonomy" id="1796628"/>
    <lineage>
        <taxon>Bacteria</taxon>
        <taxon>Bacillati</taxon>
        <taxon>Bacillota</taxon>
        <taxon>Erysipelotrichia</taxon>
        <taxon>Erysipelotrichales</taxon>
        <taxon>Coprobacillaceae</taxon>
        <taxon>Longibaculum</taxon>
    </lineage>
</organism>
<dbReference type="FunFam" id="3.20.20.80:FF:000064">
    <property type="entry name" value="Oligo-1,6-glucosidase"/>
    <property type="match status" value="1"/>
</dbReference>
<gene>
    <name evidence="5" type="ORF">EDD60_13312</name>
</gene>